<dbReference type="AlphaFoldDB" id="A0A0C2WSY8"/>
<protein>
    <recommendedName>
        <fullName evidence="3">F-box domain-containing protein</fullName>
    </recommendedName>
</protein>
<reference evidence="1 2" key="1">
    <citation type="submission" date="2014-04" db="EMBL/GenBank/DDBJ databases">
        <title>Evolutionary Origins and Diversification of the Mycorrhizal Mutualists.</title>
        <authorList>
            <consortium name="DOE Joint Genome Institute"/>
            <consortium name="Mycorrhizal Genomics Consortium"/>
            <person name="Kohler A."/>
            <person name="Kuo A."/>
            <person name="Nagy L.G."/>
            <person name="Floudas D."/>
            <person name="Copeland A."/>
            <person name="Barry K.W."/>
            <person name="Cichocki N."/>
            <person name="Veneault-Fourrey C."/>
            <person name="LaButti K."/>
            <person name="Lindquist E.A."/>
            <person name="Lipzen A."/>
            <person name="Lundell T."/>
            <person name="Morin E."/>
            <person name="Murat C."/>
            <person name="Riley R."/>
            <person name="Ohm R."/>
            <person name="Sun H."/>
            <person name="Tunlid A."/>
            <person name="Henrissat B."/>
            <person name="Grigoriev I.V."/>
            <person name="Hibbett D.S."/>
            <person name="Martin F."/>
        </authorList>
    </citation>
    <scope>NUCLEOTIDE SEQUENCE [LARGE SCALE GENOMIC DNA]</scope>
    <source>
        <strain evidence="1 2">Koide BX008</strain>
    </source>
</reference>
<dbReference type="SUPFAM" id="SSF52047">
    <property type="entry name" value="RNI-like"/>
    <property type="match status" value="1"/>
</dbReference>
<evidence type="ECO:0008006" key="3">
    <source>
        <dbReference type="Google" id="ProtNLM"/>
    </source>
</evidence>
<keyword evidence="2" id="KW-1185">Reference proteome</keyword>
<dbReference type="Gene3D" id="3.80.10.10">
    <property type="entry name" value="Ribonuclease Inhibitor"/>
    <property type="match status" value="1"/>
</dbReference>
<sequence length="435" mass="50282">MTNVIANRIPRDIIREILSHFKSALLTYRLGKFPWYLGHICAAWRAEFLPLCDTISIELALLEPTTSSTGLGFSPLPSNYERMLNVLRWYLDQNSDIPFSFTFCMAYSYIPAQSAYARRALVMLCEQSMRWLDAGLCIWEEEIDVLSQVKNRIPLLQGLVLDVGSASFQMDSDTFNNAPALSTLNLHIRAPWNFPWTSLTSLSFDVTEEDFKTRFDVLSKTVNLKELFIYGMYFAEHIGYDKQVMLPCLMRLFISGIAALEILRAPALVRLSIDAPNIESFSTVVESFFHASGCKLQQLETRLDSTSNFMELVERTPDLKHLHIADIVDIFAVLQNLTEDNSRATPLSHLQSLRLDHPMYSDKLHRQLCAFAKSRSRRVEFDGEMFVERLRTLVILQPDKQVHQRYGTELEKVCEECGVRLRYFESRYDIPDRWW</sequence>
<evidence type="ECO:0000313" key="1">
    <source>
        <dbReference type="EMBL" id="KIL64827.1"/>
    </source>
</evidence>
<dbReference type="OrthoDB" id="2999166at2759"/>
<dbReference type="Proteomes" id="UP000054549">
    <property type="component" value="Unassembled WGS sequence"/>
</dbReference>
<name>A0A0C2WSY8_AMAMK</name>
<gene>
    <name evidence="1" type="ORF">M378DRAFT_162681</name>
</gene>
<accession>A0A0C2WSY8</accession>
<organism evidence="1 2">
    <name type="scientific">Amanita muscaria (strain Koide BX008)</name>
    <dbReference type="NCBI Taxonomy" id="946122"/>
    <lineage>
        <taxon>Eukaryota</taxon>
        <taxon>Fungi</taxon>
        <taxon>Dikarya</taxon>
        <taxon>Basidiomycota</taxon>
        <taxon>Agaricomycotina</taxon>
        <taxon>Agaricomycetes</taxon>
        <taxon>Agaricomycetidae</taxon>
        <taxon>Agaricales</taxon>
        <taxon>Pluteineae</taxon>
        <taxon>Amanitaceae</taxon>
        <taxon>Amanita</taxon>
    </lineage>
</organism>
<dbReference type="EMBL" id="KN818246">
    <property type="protein sequence ID" value="KIL64827.1"/>
    <property type="molecule type" value="Genomic_DNA"/>
</dbReference>
<proteinExistence type="predicted"/>
<dbReference type="InterPro" id="IPR032675">
    <property type="entry name" value="LRR_dom_sf"/>
</dbReference>
<dbReference type="HOGENOM" id="CLU_049746_0_0_1"/>
<dbReference type="InParanoid" id="A0A0C2WSY8"/>
<evidence type="ECO:0000313" key="2">
    <source>
        <dbReference type="Proteomes" id="UP000054549"/>
    </source>
</evidence>